<dbReference type="Proteomes" id="UP001596138">
    <property type="component" value="Unassembled WGS sequence"/>
</dbReference>
<keyword evidence="2" id="KW-1185">Reference proteome</keyword>
<protein>
    <submittedName>
        <fullName evidence="1">Uncharacterized protein</fullName>
    </submittedName>
</protein>
<dbReference type="RefSeq" id="WP_386765037.1">
    <property type="nucleotide sequence ID" value="NZ_JBHSTI010000008.1"/>
</dbReference>
<reference evidence="2" key="1">
    <citation type="journal article" date="2019" name="Int. J. Syst. Evol. Microbiol.">
        <title>The Global Catalogue of Microorganisms (GCM) 10K type strain sequencing project: providing services to taxonomists for standard genome sequencing and annotation.</title>
        <authorList>
            <consortium name="The Broad Institute Genomics Platform"/>
            <consortium name="The Broad Institute Genome Sequencing Center for Infectious Disease"/>
            <person name="Wu L."/>
            <person name="Ma J."/>
        </authorList>
    </citation>
    <scope>NUCLEOTIDE SEQUENCE [LARGE SCALE GENOMIC DNA]</scope>
    <source>
        <strain evidence="2">CGMCC 4.7317</strain>
    </source>
</reference>
<dbReference type="EMBL" id="JBHSTI010000008">
    <property type="protein sequence ID" value="MFC6237596.1"/>
    <property type="molecule type" value="Genomic_DNA"/>
</dbReference>
<proteinExistence type="predicted"/>
<name>A0ABW1SYT0_9ACTN</name>
<evidence type="ECO:0000313" key="2">
    <source>
        <dbReference type="Proteomes" id="UP001596138"/>
    </source>
</evidence>
<gene>
    <name evidence="1" type="ORF">ACFQGU_06880</name>
</gene>
<evidence type="ECO:0000313" key="1">
    <source>
        <dbReference type="EMBL" id="MFC6237596.1"/>
    </source>
</evidence>
<sequence length="59" mass="6485">MTENPSTEPVSPAEVPLAVTLAPAPTDKTLRQRTSLPVQGFRFAAVSLRMLKMIRTSHH</sequence>
<organism evidence="1 2">
    <name type="scientific">Longivirga aurantiaca</name>
    <dbReference type="NCBI Taxonomy" id="1837743"/>
    <lineage>
        <taxon>Bacteria</taxon>
        <taxon>Bacillati</taxon>
        <taxon>Actinomycetota</taxon>
        <taxon>Actinomycetes</taxon>
        <taxon>Sporichthyales</taxon>
        <taxon>Sporichthyaceae</taxon>
        <taxon>Longivirga</taxon>
    </lineage>
</organism>
<comment type="caution">
    <text evidence="1">The sequence shown here is derived from an EMBL/GenBank/DDBJ whole genome shotgun (WGS) entry which is preliminary data.</text>
</comment>
<accession>A0ABW1SYT0</accession>